<protein>
    <submittedName>
        <fullName evidence="1">Uncharacterized protein</fullName>
    </submittedName>
</protein>
<name>A0A9P6GEA9_9PLEO</name>
<reference evidence="1" key="1">
    <citation type="journal article" date="2020" name="Mol. Plant Microbe Interact.">
        <title>Genome Sequence of the Biocontrol Agent Coniothyrium minitans strain Conio (IMI 134523).</title>
        <authorList>
            <person name="Patel D."/>
            <person name="Shittu T.A."/>
            <person name="Baroncelli R."/>
            <person name="Muthumeenakshi S."/>
            <person name="Osborne T.H."/>
            <person name="Janganan T.K."/>
            <person name="Sreenivasaprasad S."/>
        </authorList>
    </citation>
    <scope>NUCLEOTIDE SEQUENCE</scope>
    <source>
        <strain evidence="1">Conio</strain>
    </source>
</reference>
<keyword evidence="2" id="KW-1185">Reference proteome</keyword>
<evidence type="ECO:0000313" key="1">
    <source>
        <dbReference type="EMBL" id="KAF9732755.1"/>
    </source>
</evidence>
<gene>
    <name evidence="1" type="ORF">PMIN01_09613</name>
</gene>
<evidence type="ECO:0000313" key="2">
    <source>
        <dbReference type="Proteomes" id="UP000756921"/>
    </source>
</evidence>
<dbReference type="Proteomes" id="UP000756921">
    <property type="component" value="Unassembled WGS sequence"/>
</dbReference>
<dbReference type="AlphaFoldDB" id="A0A9P6GEA9"/>
<proteinExistence type="predicted"/>
<sequence length="171" mass="18779">MLGPLSIWRRDAGLRMEMMHHVMRRAHGPPQPPGQTRNVCALARFSPELAVRRDRLSGGADLVTPNAKPVRCGEDDIADVLPFHSHAIRAGLSIRVSEALARIVRHRGFAYAWHKVHAMLIECGEHVDQVGLEQRLAIIERVLKCANGGVGVGVGVLGATSLVRPRRKDDV</sequence>
<comment type="caution">
    <text evidence="1">The sequence shown here is derived from an EMBL/GenBank/DDBJ whole genome shotgun (WGS) entry which is preliminary data.</text>
</comment>
<accession>A0A9P6GEA9</accession>
<organism evidence="1 2">
    <name type="scientific">Paraphaeosphaeria minitans</name>
    <dbReference type="NCBI Taxonomy" id="565426"/>
    <lineage>
        <taxon>Eukaryota</taxon>
        <taxon>Fungi</taxon>
        <taxon>Dikarya</taxon>
        <taxon>Ascomycota</taxon>
        <taxon>Pezizomycotina</taxon>
        <taxon>Dothideomycetes</taxon>
        <taxon>Pleosporomycetidae</taxon>
        <taxon>Pleosporales</taxon>
        <taxon>Massarineae</taxon>
        <taxon>Didymosphaeriaceae</taxon>
        <taxon>Paraphaeosphaeria</taxon>
    </lineage>
</organism>
<dbReference type="EMBL" id="WJXW01000010">
    <property type="protein sequence ID" value="KAF9732755.1"/>
    <property type="molecule type" value="Genomic_DNA"/>
</dbReference>